<keyword evidence="3 6" id="KW-0223">Dioxygenase</keyword>
<dbReference type="EMBL" id="PKMF04000376">
    <property type="protein sequence ID" value="KAK7835110.1"/>
    <property type="molecule type" value="Genomic_DNA"/>
</dbReference>
<evidence type="ECO:0000256" key="5">
    <source>
        <dbReference type="PIRSR" id="PIRSR604294-1"/>
    </source>
</evidence>
<dbReference type="AlphaFoldDB" id="A0AAW0K8P9"/>
<evidence type="ECO:0000256" key="3">
    <source>
        <dbReference type="ARBA" id="ARBA00022964"/>
    </source>
</evidence>
<reference evidence="6 7" key="1">
    <citation type="journal article" date="2018" name="Sci. Data">
        <title>The draft genome sequence of cork oak.</title>
        <authorList>
            <person name="Ramos A.M."/>
            <person name="Usie A."/>
            <person name="Barbosa P."/>
            <person name="Barros P.M."/>
            <person name="Capote T."/>
            <person name="Chaves I."/>
            <person name="Simoes F."/>
            <person name="Abreu I."/>
            <person name="Carrasquinho I."/>
            <person name="Faro C."/>
            <person name="Guimaraes J.B."/>
            <person name="Mendonca D."/>
            <person name="Nobrega F."/>
            <person name="Rodrigues L."/>
            <person name="Saibo N.J.M."/>
            <person name="Varela M.C."/>
            <person name="Egas C."/>
            <person name="Matos J."/>
            <person name="Miguel C.M."/>
            <person name="Oliveira M.M."/>
            <person name="Ricardo C.P."/>
            <person name="Goncalves S."/>
        </authorList>
    </citation>
    <scope>NUCLEOTIDE SEQUENCE [LARGE SCALE GENOMIC DNA]</scope>
    <source>
        <strain evidence="7">cv. HL8</strain>
    </source>
</reference>
<dbReference type="GO" id="GO:0046872">
    <property type="term" value="F:metal ion binding"/>
    <property type="evidence" value="ECO:0007669"/>
    <property type="project" value="UniProtKB-KW"/>
</dbReference>
<sequence length="197" mass="21742">MLHSLRISQGKASLCSRYVKTNKYTLECAVGFPLFPSVFSGFNGLTASAARGALSATRILTGESDFPYSVKLSSNGDIETLGRYGFDGKLFMSMTTHPKIDSDTDEAFAFRYGLVPPFLTYFRFDKNGVKQLDVPIFSMTRPSFLHDFAITKKYAIFADIQIGMNPLEMIEGGSLVGSDLLKVSRIGVIPRYAKDES</sequence>
<name>A0AAW0K8P9_QUESU</name>
<dbReference type="GO" id="GO:0010436">
    <property type="term" value="F:carotenoid dioxygenase activity"/>
    <property type="evidence" value="ECO:0007669"/>
    <property type="project" value="TreeGrafter"/>
</dbReference>
<gene>
    <name evidence="6" type="primary">CCD4_2</name>
    <name evidence="6" type="ORF">CFP56_023861</name>
</gene>
<dbReference type="GO" id="GO:0009570">
    <property type="term" value="C:chloroplast stroma"/>
    <property type="evidence" value="ECO:0007669"/>
    <property type="project" value="TreeGrafter"/>
</dbReference>
<dbReference type="PANTHER" id="PTHR10543">
    <property type="entry name" value="BETA-CAROTENE DIOXYGENASE"/>
    <property type="match status" value="1"/>
</dbReference>
<comment type="cofactor">
    <cofactor evidence="5">
        <name>Fe(2+)</name>
        <dbReference type="ChEBI" id="CHEBI:29033"/>
    </cofactor>
    <text evidence="5">Binds 1 Fe(2+) ion per subunit.</text>
</comment>
<keyword evidence="2 5" id="KW-0479">Metal-binding</keyword>
<evidence type="ECO:0000313" key="7">
    <source>
        <dbReference type="Proteomes" id="UP000237347"/>
    </source>
</evidence>
<evidence type="ECO:0000313" key="6">
    <source>
        <dbReference type="EMBL" id="KAK7835110.1"/>
    </source>
</evidence>
<evidence type="ECO:0000256" key="2">
    <source>
        <dbReference type="ARBA" id="ARBA00022723"/>
    </source>
</evidence>
<comment type="similarity">
    <text evidence="1">Belongs to the carotenoid oxygenase family.</text>
</comment>
<comment type="caution">
    <text evidence="6">The sequence shown here is derived from an EMBL/GenBank/DDBJ whole genome shotgun (WGS) entry which is preliminary data.</text>
</comment>
<keyword evidence="3 6" id="KW-0560">Oxidoreductase</keyword>
<dbReference type="PANTHER" id="PTHR10543:SF46">
    <property type="entry name" value="CAROTENOID CLEAVAGE DIOXYGENASE 4, CHLOROPLASTIC-RELATED"/>
    <property type="match status" value="1"/>
</dbReference>
<proteinExistence type="inferred from homology"/>
<dbReference type="InterPro" id="IPR004294">
    <property type="entry name" value="Carotenoid_Oase"/>
</dbReference>
<accession>A0AAW0K8P9</accession>
<dbReference type="GO" id="GO:0016121">
    <property type="term" value="P:carotene catabolic process"/>
    <property type="evidence" value="ECO:0007669"/>
    <property type="project" value="TreeGrafter"/>
</dbReference>
<evidence type="ECO:0000256" key="1">
    <source>
        <dbReference type="ARBA" id="ARBA00006787"/>
    </source>
</evidence>
<keyword evidence="7" id="KW-1185">Reference proteome</keyword>
<organism evidence="6 7">
    <name type="scientific">Quercus suber</name>
    <name type="common">Cork oak</name>
    <dbReference type="NCBI Taxonomy" id="58331"/>
    <lineage>
        <taxon>Eukaryota</taxon>
        <taxon>Viridiplantae</taxon>
        <taxon>Streptophyta</taxon>
        <taxon>Embryophyta</taxon>
        <taxon>Tracheophyta</taxon>
        <taxon>Spermatophyta</taxon>
        <taxon>Magnoliopsida</taxon>
        <taxon>eudicotyledons</taxon>
        <taxon>Gunneridae</taxon>
        <taxon>Pentapetalae</taxon>
        <taxon>rosids</taxon>
        <taxon>fabids</taxon>
        <taxon>Fagales</taxon>
        <taxon>Fagaceae</taxon>
        <taxon>Quercus</taxon>
    </lineage>
</organism>
<protein>
    <submittedName>
        <fullName evidence="6">Carotenoid cleavage dioxygenase 4</fullName>
    </submittedName>
</protein>
<dbReference type="Pfam" id="PF03055">
    <property type="entry name" value="RPE65"/>
    <property type="match status" value="1"/>
</dbReference>
<feature type="binding site" evidence="5">
    <location>
        <position position="146"/>
    </location>
    <ligand>
        <name>Fe cation</name>
        <dbReference type="ChEBI" id="CHEBI:24875"/>
        <note>catalytic</note>
    </ligand>
</feature>
<dbReference type="Proteomes" id="UP000237347">
    <property type="component" value="Unassembled WGS sequence"/>
</dbReference>
<evidence type="ECO:0000256" key="4">
    <source>
        <dbReference type="ARBA" id="ARBA00023004"/>
    </source>
</evidence>
<feature type="binding site" evidence="5">
    <location>
        <position position="97"/>
    </location>
    <ligand>
        <name>Fe cation</name>
        <dbReference type="ChEBI" id="CHEBI:24875"/>
        <note>catalytic</note>
    </ligand>
</feature>
<keyword evidence="4 5" id="KW-0408">Iron</keyword>